<dbReference type="SUPFAM" id="SSF53955">
    <property type="entry name" value="Lysozyme-like"/>
    <property type="match status" value="1"/>
</dbReference>
<organism evidence="3 4">
    <name type="scientific">Tumebacillus algifaecis</name>
    <dbReference type="NCBI Taxonomy" id="1214604"/>
    <lineage>
        <taxon>Bacteria</taxon>
        <taxon>Bacillati</taxon>
        <taxon>Bacillota</taxon>
        <taxon>Bacilli</taxon>
        <taxon>Bacillales</taxon>
        <taxon>Alicyclobacillaceae</taxon>
        <taxon>Tumebacillus</taxon>
    </lineage>
</organism>
<dbReference type="AlphaFoldDB" id="A0A223D6A5"/>
<dbReference type="PROSITE" id="PS00922">
    <property type="entry name" value="TRANSGLYCOSYLASE"/>
    <property type="match status" value="1"/>
</dbReference>
<dbReference type="GO" id="GO:0016020">
    <property type="term" value="C:membrane"/>
    <property type="evidence" value="ECO:0007669"/>
    <property type="project" value="InterPro"/>
</dbReference>
<sequence length="167" mass="19012">MVVGSDGFWRLLYPIHHAETIRQAAEKNNLDPLLIASIIRVESKFRAENVSKVGAVGLMQLMPETADWIAKESDIPYRGTVDLSDPETNIHMGSWYITSLIKQFKGNRAAAIAAYNAGPGRVSRWINEGVWDGTFETSEKIPVGETRHYIQRVFFSYEKYQQLYPNF</sequence>
<dbReference type="GO" id="GO:0008933">
    <property type="term" value="F:peptidoglycan lytic transglycosylase activity"/>
    <property type="evidence" value="ECO:0007669"/>
    <property type="project" value="InterPro"/>
</dbReference>
<comment type="similarity">
    <text evidence="1">Belongs to the transglycosylase Slt family.</text>
</comment>
<dbReference type="CDD" id="cd16896">
    <property type="entry name" value="LT_Slt70-like"/>
    <property type="match status" value="1"/>
</dbReference>
<dbReference type="Gene3D" id="1.10.530.10">
    <property type="match status" value="1"/>
</dbReference>
<dbReference type="OrthoDB" id="9815002at2"/>
<dbReference type="EMBL" id="CP022657">
    <property type="protein sequence ID" value="ASS77128.1"/>
    <property type="molecule type" value="Genomic_DNA"/>
</dbReference>
<accession>A0A223D6A5</accession>
<dbReference type="InterPro" id="IPR023346">
    <property type="entry name" value="Lysozyme-like_dom_sf"/>
</dbReference>
<evidence type="ECO:0000256" key="1">
    <source>
        <dbReference type="ARBA" id="ARBA00007734"/>
    </source>
</evidence>
<dbReference type="GO" id="GO:0000270">
    <property type="term" value="P:peptidoglycan metabolic process"/>
    <property type="evidence" value="ECO:0007669"/>
    <property type="project" value="InterPro"/>
</dbReference>
<reference evidence="3 4" key="1">
    <citation type="journal article" date="2015" name="Int. J. Syst. Evol. Microbiol.">
        <title>Tumebacillus algifaecis sp. nov., isolated from decomposing algal scum.</title>
        <authorList>
            <person name="Wu Y.F."/>
            <person name="Zhang B."/>
            <person name="Xing P."/>
            <person name="Wu Q.L."/>
            <person name="Liu S.J."/>
        </authorList>
    </citation>
    <scope>NUCLEOTIDE SEQUENCE [LARGE SCALE GENOMIC DNA]</scope>
    <source>
        <strain evidence="3 4">THMBR28</strain>
    </source>
</reference>
<keyword evidence="4" id="KW-1185">Reference proteome</keyword>
<name>A0A223D6A5_9BACL</name>
<evidence type="ECO:0000313" key="4">
    <source>
        <dbReference type="Proteomes" id="UP000214688"/>
    </source>
</evidence>
<dbReference type="InterPro" id="IPR000189">
    <property type="entry name" value="Transglyc_AS"/>
</dbReference>
<dbReference type="Pfam" id="PF01464">
    <property type="entry name" value="SLT"/>
    <property type="match status" value="1"/>
</dbReference>
<feature type="domain" description="Transglycosylase SLT" evidence="2">
    <location>
        <begin position="20"/>
        <end position="128"/>
    </location>
</feature>
<protein>
    <submittedName>
        <fullName evidence="3">Lytic transglycosylase</fullName>
    </submittedName>
</protein>
<evidence type="ECO:0000313" key="3">
    <source>
        <dbReference type="EMBL" id="ASS77128.1"/>
    </source>
</evidence>
<proteinExistence type="inferred from homology"/>
<dbReference type="InterPro" id="IPR008258">
    <property type="entry name" value="Transglycosylase_SLT_dom_1"/>
</dbReference>
<dbReference type="Proteomes" id="UP000214688">
    <property type="component" value="Chromosome"/>
</dbReference>
<dbReference type="PANTHER" id="PTHR37423:SF5">
    <property type="entry name" value="SOLUBLE LYTIC MUREIN TRANSGLYCOSYLASE"/>
    <property type="match status" value="1"/>
</dbReference>
<dbReference type="KEGG" id="tab:CIG75_05630"/>
<evidence type="ECO:0000259" key="2">
    <source>
        <dbReference type="Pfam" id="PF01464"/>
    </source>
</evidence>
<gene>
    <name evidence="3" type="ORF">CIG75_05630</name>
</gene>
<dbReference type="PANTHER" id="PTHR37423">
    <property type="entry name" value="SOLUBLE LYTIC MUREIN TRANSGLYCOSYLASE-RELATED"/>
    <property type="match status" value="1"/>
</dbReference>